<name>A0A5C8HNG3_9MICO</name>
<evidence type="ECO:0000313" key="3">
    <source>
        <dbReference type="Proteomes" id="UP000321196"/>
    </source>
</evidence>
<accession>A0A5C8HNG3</accession>
<feature type="transmembrane region" description="Helical" evidence="1">
    <location>
        <begin position="63"/>
        <end position="89"/>
    </location>
</feature>
<gene>
    <name evidence="2" type="ORF">FVP60_11210</name>
</gene>
<dbReference type="EMBL" id="VRSW01000004">
    <property type="protein sequence ID" value="TXK03443.1"/>
    <property type="molecule type" value="Genomic_DNA"/>
</dbReference>
<keyword evidence="1" id="KW-1133">Transmembrane helix</keyword>
<feature type="transmembrane region" description="Helical" evidence="1">
    <location>
        <begin position="101"/>
        <end position="119"/>
    </location>
</feature>
<keyword evidence="1" id="KW-0812">Transmembrane</keyword>
<reference evidence="2 3" key="1">
    <citation type="submission" date="2019-08" db="EMBL/GenBank/DDBJ databases">
        <authorList>
            <person name="Dong K."/>
        </authorList>
    </citation>
    <scope>NUCLEOTIDE SEQUENCE [LARGE SCALE GENOMIC DNA]</scope>
    <source>
        <strain evidence="2 3">M4-8</strain>
    </source>
</reference>
<proteinExistence type="predicted"/>
<dbReference type="AlphaFoldDB" id="A0A5C8HNG3"/>
<evidence type="ECO:0000256" key="1">
    <source>
        <dbReference type="SAM" id="Phobius"/>
    </source>
</evidence>
<keyword evidence="3" id="KW-1185">Reference proteome</keyword>
<feature type="transmembrane region" description="Helical" evidence="1">
    <location>
        <begin position="24"/>
        <end position="42"/>
    </location>
</feature>
<comment type="caution">
    <text evidence="2">The sequence shown here is derived from an EMBL/GenBank/DDBJ whole genome shotgun (WGS) entry which is preliminary data.</text>
</comment>
<protein>
    <submittedName>
        <fullName evidence="2">Uncharacterized protein</fullName>
    </submittedName>
</protein>
<evidence type="ECO:0000313" key="2">
    <source>
        <dbReference type="EMBL" id="TXK03443.1"/>
    </source>
</evidence>
<sequence length="127" mass="14308">MMVEKEQEVEVISSARRNDSGDRSWGKIALVLASIAIAVEFFRQTFVRQWIRDLIEKNRYDEAALAVSMSSWIAIALFVIALIASVIAMRREPSSLSKSNVALAMTSVGVCFMLLEMFVKPFINVYL</sequence>
<organism evidence="2 3">
    <name type="scientific">Microbacterium mitrae</name>
    <dbReference type="NCBI Taxonomy" id="664640"/>
    <lineage>
        <taxon>Bacteria</taxon>
        <taxon>Bacillati</taxon>
        <taxon>Actinomycetota</taxon>
        <taxon>Actinomycetes</taxon>
        <taxon>Micrococcales</taxon>
        <taxon>Microbacteriaceae</taxon>
        <taxon>Microbacterium</taxon>
    </lineage>
</organism>
<keyword evidence="1" id="KW-0472">Membrane</keyword>
<dbReference type="Proteomes" id="UP000321196">
    <property type="component" value="Unassembled WGS sequence"/>
</dbReference>